<keyword evidence="8" id="KW-1185">Reference proteome</keyword>
<protein>
    <submittedName>
        <fullName evidence="6">Phosphoglycerate dehydrogenase</fullName>
    </submittedName>
</protein>
<keyword evidence="1 3" id="KW-0560">Oxidoreductase</keyword>
<dbReference type="GO" id="GO:0005829">
    <property type="term" value="C:cytosol"/>
    <property type="evidence" value="ECO:0007669"/>
    <property type="project" value="TreeGrafter"/>
</dbReference>
<dbReference type="AlphaFoldDB" id="A0A1G6I6Y1"/>
<organism evidence="6 9">
    <name type="scientific">Natrinema hispanicum</name>
    <dbReference type="NCBI Taxonomy" id="392421"/>
    <lineage>
        <taxon>Archaea</taxon>
        <taxon>Methanobacteriati</taxon>
        <taxon>Methanobacteriota</taxon>
        <taxon>Stenosarchaea group</taxon>
        <taxon>Halobacteria</taxon>
        <taxon>Halobacteriales</taxon>
        <taxon>Natrialbaceae</taxon>
        <taxon>Natrinema</taxon>
    </lineage>
</organism>
<evidence type="ECO:0000313" key="6">
    <source>
        <dbReference type="EMBL" id="SDC02211.1"/>
    </source>
</evidence>
<evidence type="ECO:0000259" key="4">
    <source>
        <dbReference type="Pfam" id="PF00389"/>
    </source>
</evidence>
<dbReference type="EMBL" id="FMZP01000001">
    <property type="protein sequence ID" value="SDC02211.1"/>
    <property type="molecule type" value="Genomic_DNA"/>
</dbReference>
<evidence type="ECO:0000256" key="2">
    <source>
        <dbReference type="ARBA" id="ARBA00023027"/>
    </source>
</evidence>
<sequence length="363" mass="39902">MTWAIILTIHNCRLRWVHKKDKSAADNRRITRRDDVNTIHMHTNPDIVVLREGTEGLSMESYADTLRERLPDHTVALARTPDAERELVPQARVVTGITIEPPLLERADRLELFACTFAGTDHVPVDALADHGVAVTNAGGIHAPGIAEQTIANMLVFARRLHEGWRRKRNGEWRHFQSFEFTDSTVTIVGLGSIGQEIVQRLEGFEVETIGIRYTPSKGGPTDEVRGFDEADIHEAFSRSDYVVLACPLNDLTRGLVGEEELATLPPNAVVVNAARGGIIDTDALVSALQVESIRGAALDVTDPEPLPADHPLWDLENCLITPHTGGHTPKHWDRLADIVAHNVEALETGGDLENAVARPDSS</sequence>
<comment type="similarity">
    <text evidence="3">Belongs to the D-isomer specific 2-hydroxyacid dehydrogenase family.</text>
</comment>
<evidence type="ECO:0000256" key="1">
    <source>
        <dbReference type="ARBA" id="ARBA00023002"/>
    </source>
</evidence>
<accession>A0A1G6I6Y1</accession>
<dbReference type="InterPro" id="IPR050223">
    <property type="entry name" value="D-isomer_2-hydroxyacid_DH"/>
</dbReference>
<feature type="domain" description="D-isomer specific 2-hydroxyacid dehydrogenase catalytic" evidence="4">
    <location>
        <begin position="87"/>
        <end position="357"/>
    </location>
</feature>
<gene>
    <name evidence="7" type="ORF">SAMN04488694_102193</name>
    <name evidence="6" type="ORF">SAMN05192552_1001156</name>
</gene>
<dbReference type="PANTHER" id="PTHR10996:SF178">
    <property type="entry name" value="2-HYDROXYACID DEHYDROGENASE YGL185C-RELATED"/>
    <property type="match status" value="1"/>
</dbReference>
<reference evidence="7" key="2">
    <citation type="submission" date="2016-10" db="EMBL/GenBank/DDBJ databases">
        <authorList>
            <person name="de Groot N.N."/>
        </authorList>
    </citation>
    <scope>NUCLEOTIDE SEQUENCE [LARGE SCALE GENOMIC DNA]</scope>
    <source>
        <strain evidence="7">CDM_6</strain>
    </source>
</reference>
<dbReference type="InterPro" id="IPR006139">
    <property type="entry name" value="D-isomer_2_OHA_DH_cat_dom"/>
</dbReference>
<dbReference type="SUPFAM" id="SSF52283">
    <property type="entry name" value="Formate/glycerate dehydrogenase catalytic domain-like"/>
    <property type="match status" value="1"/>
</dbReference>
<keyword evidence="2" id="KW-0520">NAD</keyword>
<evidence type="ECO:0000259" key="5">
    <source>
        <dbReference type="Pfam" id="PF02826"/>
    </source>
</evidence>
<dbReference type="EMBL" id="FOIC01000002">
    <property type="protein sequence ID" value="SES87841.1"/>
    <property type="molecule type" value="Genomic_DNA"/>
</dbReference>
<proteinExistence type="inferred from homology"/>
<name>A0A1G6I6Y1_9EURY</name>
<dbReference type="PANTHER" id="PTHR10996">
    <property type="entry name" value="2-HYDROXYACID DEHYDROGENASE-RELATED"/>
    <property type="match status" value="1"/>
</dbReference>
<evidence type="ECO:0000313" key="7">
    <source>
        <dbReference type="EMBL" id="SES87841.1"/>
    </source>
</evidence>
<dbReference type="PROSITE" id="PS00671">
    <property type="entry name" value="D_2_HYDROXYACID_DH_3"/>
    <property type="match status" value="1"/>
</dbReference>
<reference evidence="8 9" key="1">
    <citation type="submission" date="2016-10" db="EMBL/GenBank/DDBJ databases">
        <authorList>
            <person name="Varghese N."/>
            <person name="Submissions S."/>
        </authorList>
    </citation>
    <scope>NUCLEOTIDE SEQUENCE [LARGE SCALE GENOMIC DNA]</scope>
    <source>
        <strain evidence="6 9">CDM_1</strain>
        <strain evidence="8">CDM_6</strain>
    </source>
</reference>
<dbReference type="SUPFAM" id="SSF51735">
    <property type="entry name" value="NAD(P)-binding Rossmann-fold domains"/>
    <property type="match status" value="1"/>
</dbReference>
<feature type="domain" description="D-isomer specific 2-hydroxyacid dehydrogenase NAD-binding" evidence="5">
    <location>
        <begin position="152"/>
        <end position="326"/>
    </location>
</feature>
<evidence type="ECO:0000313" key="9">
    <source>
        <dbReference type="Proteomes" id="UP000324021"/>
    </source>
</evidence>
<dbReference type="Gene3D" id="3.40.50.720">
    <property type="entry name" value="NAD(P)-binding Rossmann-like Domain"/>
    <property type="match status" value="2"/>
</dbReference>
<dbReference type="GO" id="GO:0016618">
    <property type="term" value="F:hydroxypyruvate reductase [NAD(P)H] activity"/>
    <property type="evidence" value="ECO:0007669"/>
    <property type="project" value="TreeGrafter"/>
</dbReference>
<dbReference type="STRING" id="392421.SAMN04488694_102193"/>
<evidence type="ECO:0000313" key="8">
    <source>
        <dbReference type="Proteomes" id="UP000199320"/>
    </source>
</evidence>
<dbReference type="Proteomes" id="UP000199320">
    <property type="component" value="Unassembled WGS sequence"/>
</dbReference>
<dbReference type="GO" id="GO:0051287">
    <property type="term" value="F:NAD binding"/>
    <property type="evidence" value="ECO:0007669"/>
    <property type="project" value="InterPro"/>
</dbReference>
<dbReference type="Proteomes" id="UP000324021">
    <property type="component" value="Unassembled WGS sequence"/>
</dbReference>
<evidence type="ECO:0000256" key="3">
    <source>
        <dbReference type="RuleBase" id="RU003719"/>
    </source>
</evidence>
<dbReference type="Pfam" id="PF02826">
    <property type="entry name" value="2-Hacid_dh_C"/>
    <property type="match status" value="1"/>
</dbReference>
<dbReference type="GO" id="GO:0030267">
    <property type="term" value="F:glyoxylate reductase (NADPH) activity"/>
    <property type="evidence" value="ECO:0007669"/>
    <property type="project" value="TreeGrafter"/>
</dbReference>
<dbReference type="InterPro" id="IPR036291">
    <property type="entry name" value="NAD(P)-bd_dom_sf"/>
</dbReference>
<dbReference type="InterPro" id="IPR029753">
    <property type="entry name" value="D-isomer_DH_CS"/>
</dbReference>
<dbReference type="CDD" id="cd05300">
    <property type="entry name" value="2-Hacid_dh_1"/>
    <property type="match status" value="1"/>
</dbReference>
<dbReference type="InterPro" id="IPR006140">
    <property type="entry name" value="D-isomer_DH_NAD-bd"/>
</dbReference>
<dbReference type="Pfam" id="PF00389">
    <property type="entry name" value="2-Hacid_dh"/>
    <property type="match status" value="1"/>
</dbReference>